<dbReference type="HAMAP" id="MF_00336">
    <property type="entry name" value="BioD"/>
    <property type="match status" value="1"/>
</dbReference>
<evidence type="ECO:0000256" key="2">
    <source>
        <dbReference type="ARBA" id="ARBA00022598"/>
    </source>
</evidence>
<dbReference type="GO" id="GO:0009102">
    <property type="term" value="P:biotin biosynthetic process"/>
    <property type="evidence" value="ECO:0007669"/>
    <property type="project" value="UniProtKB-UniRule"/>
</dbReference>
<comment type="cofactor">
    <cofactor evidence="8">
        <name>Mg(2+)</name>
        <dbReference type="ChEBI" id="CHEBI:18420"/>
    </cofactor>
</comment>
<dbReference type="GO" id="GO:0000287">
    <property type="term" value="F:magnesium ion binding"/>
    <property type="evidence" value="ECO:0007669"/>
    <property type="project" value="UniProtKB-UniRule"/>
</dbReference>
<evidence type="ECO:0000256" key="6">
    <source>
        <dbReference type="ARBA" id="ARBA00022840"/>
    </source>
</evidence>
<keyword evidence="2 8" id="KW-0436">Ligase</keyword>
<dbReference type="Proteomes" id="UP000190896">
    <property type="component" value="Unassembled WGS sequence"/>
</dbReference>
<keyword evidence="1 8" id="KW-0963">Cytoplasm</keyword>
<reference evidence="9 10" key="1">
    <citation type="submission" date="2016-11" db="EMBL/GenBank/DDBJ databases">
        <title>Mixed transmission modes and dynamic genome evolution in an obligate animal-bacterial symbiosis.</title>
        <authorList>
            <person name="Russell S.L."/>
            <person name="Corbett-Detig R.B."/>
            <person name="Cavanaugh C.M."/>
        </authorList>
    </citation>
    <scope>NUCLEOTIDE SEQUENCE [LARGE SCALE GENOMIC DNA]</scope>
    <source>
        <strain evidence="9">Se-Cadez</strain>
    </source>
</reference>
<dbReference type="PANTHER" id="PTHR43210:SF5">
    <property type="entry name" value="DETHIOBIOTIN SYNTHETASE"/>
    <property type="match status" value="1"/>
</dbReference>
<feature type="active site" evidence="8">
    <location>
        <position position="38"/>
    </location>
</feature>
<comment type="caution">
    <text evidence="9">The sequence shown here is derived from an EMBL/GenBank/DDBJ whole genome shotgun (WGS) entry which is preliminary data.</text>
</comment>
<dbReference type="EMBL" id="MPRJ01000034">
    <property type="protein sequence ID" value="OOZ36555.1"/>
    <property type="molecule type" value="Genomic_DNA"/>
</dbReference>
<feature type="binding site" evidence="8">
    <location>
        <position position="17"/>
    </location>
    <ligand>
        <name>Mg(2+)</name>
        <dbReference type="ChEBI" id="CHEBI:18420"/>
    </ligand>
</feature>
<dbReference type="GO" id="GO:0005829">
    <property type="term" value="C:cytosol"/>
    <property type="evidence" value="ECO:0007669"/>
    <property type="project" value="TreeGrafter"/>
</dbReference>
<evidence type="ECO:0000313" key="9">
    <source>
        <dbReference type="EMBL" id="OOZ36555.1"/>
    </source>
</evidence>
<evidence type="ECO:0000256" key="1">
    <source>
        <dbReference type="ARBA" id="ARBA00022490"/>
    </source>
</evidence>
<gene>
    <name evidence="8" type="primary">bioD</name>
    <name evidence="9" type="ORF">BOW51_06555</name>
</gene>
<dbReference type="Gene3D" id="3.40.50.300">
    <property type="entry name" value="P-loop containing nucleotide triphosphate hydrolases"/>
    <property type="match status" value="1"/>
</dbReference>
<dbReference type="InterPro" id="IPR004472">
    <property type="entry name" value="DTB_synth_BioD"/>
</dbReference>
<feature type="binding site" evidence="8">
    <location>
        <position position="55"/>
    </location>
    <ligand>
        <name>Mg(2+)</name>
        <dbReference type="ChEBI" id="CHEBI:18420"/>
    </ligand>
</feature>
<comment type="catalytic activity">
    <reaction evidence="8">
        <text>(7R,8S)-7,8-diammoniononanoate + CO2 + ATP = (4R,5S)-dethiobiotin + ADP + phosphate + 3 H(+)</text>
        <dbReference type="Rhea" id="RHEA:15805"/>
        <dbReference type="ChEBI" id="CHEBI:15378"/>
        <dbReference type="ChEBI" id="CHEBI:16526"/>
        <dbReference type="ChEBI" id="CHEBI:30616"/>
        <dbReference type="ChEBI" id="CHEBI:43474"/>
        <dbReference type="ChEBI" id="CHEBI:149469"/>
        <dbReference type="ChEBI" id="CHEBI:149473"/>
        <dbReference type="ChEBI" id="CHEBI:456216"/>
        <dbReference type="EC" id="6.3.3.3"/>
    </reaction>
</comment>
<keyword evidence="3 8" id="KW-0479">Metal-binding</keyword>
<evidence type="ECO:0000256" key="4">
    <source>
        <dbReference type="ARBA" id="ARBA00022741"/>
    </source>
</evidence>
<evidence type="ECO:0000256" key="7">
    <source>
        <dbReference type="ARBA" id="ARBA00022842"/>
    </source>
</evidence>
<protein>
    <recommendedName>
        <fullName evidence="8">ATP-dependent dethiobiotin synthetase BioD</fullName>
        <ecNumber evidence="8">6.3.3.3</ecNumber>
    </recommendedName>
    <alternativeName>
        <fullName evidence="8">DTB synthetase</fullName>
        <shortName evidence="8">DTBS</shortName>
    </alternativeName>
    <alternativeName>
        <fullName evidence="8">Dethiobiotin synthase</fullName>
    </alternativeName>
</protein>
<keyword evidence="5 8" id="KW-0093">Biotin biosynthesis</keyword>
<dbReference type="UniPathway" id="UPA00078">
    <property type="reaction ID" value="UER00161"/>
</dbReference>
<feature type="binding site" evidence="8">
    <location>
        <begin position="116"/>
        <end position="119"/>
    </location>
    <ligand>
        <name>ATP</name>
        <dbReference type="ChEBI" id="CHEBI:30616"/>
    </ligand>
</feature>
<dbReference type="Pfam" id="PF13500">
    <property type="entry name" value="AAA_26"/>
    <property type="match status" value="1"/>
</dbReference>
<dbReference type="RefSeq" id="WP_078486953.1">
    <property type="nucleotide sequence ID" value="NZ_MPRJ01000034.1"/>
</dbReference>
<feature type="binding site" evidence="8">
    <location>
        <position position="116"/>
    </location>
    <ligand>
        <name>Mg(2+)</name>
        <dbReference type="ChEBI" id="CHEBI:18420"/>
    </ligand>
</feature>
<sequence length="224" mass="23883">MGNSYFITGTDTECGKTEVTLGLMHLLQSRDWRVLGMKPIASGADKAPAGLRNEDAVRIRRQASLSVSCELVNPYAFEPPIAPHLAAEQAGVEIDIEKILLYYQKLSHLADSVIVEGVGGWQVPLGPESTVSDLAAELGLPVILVVGLKLGCINHALLTAESIKARGLELAGWVANVADSEMLEPEGNLESLKPRIQAPLLGFVPRMEQPEPAAIASLLDTGLS</sequence>
<dbReference type="PIRSF" id="PIRSF006755">
    <property type="entry name" value="DTB_synth"/>
    <property type="match status" value="1"/>
</dbReference>
<comment type="subunit">
    <text evidence="8">Homodimer.</text>
</comment>
<dbReference type="GO" id="GO:0042803">
    <property type="term" value="F:protein homodimerization activity"/>
    <property type="evidence" value="ECO:0007669"/>
    <property type="project" value="UniProtKB-ARBA"/>
</dbReference>
<dbReference type="SUPFAM" id="SSF52540">
    <property type="entry name" value="P-loop containing nucleoside triphosphate hydrolases"/>
    <property type="match status" value="1"/>
</dbReference>
<dbReference type="FunFam" id="3.40.50.300:FF:000292">
    <property type="entry name" value="ATP-dependent dethiobiotin synthetase BioD"/>
    <property type="match status" value="1"/>
</dbReference>
<comment type="subcellular location">
    <subcellularLocation>
        <location evidence="8">Cytoplasm</location>
    </subcellularLocation>
</comment>
<dbReference type="OrthoDB" id="9802097at2"/>
<evidence type="ECO:0000256" key="5">
    <source>
        <dbReference type="ARBA" id="ARBA00022756"/>
    </source>
</evidence>
<dbReference type="PANTHER" id="PTHR43210">
    <property type="entry name" value="DETHIOBIOTIN SYNTHETASE"/>
    <property type="match status" value="1"/>
</dbReference>
<evidence type="ECO:0000313" key="10">
    <source>
        <dbReference type="Proteomes" id="UP000190896"/>
    </source>
</evidence>
<accession>A0A1T2KUM8</accession>
<comment type="pathway">
    <text evidence="8">Cofactor biosynthesis; biotin biosynthesis; biotin from 7,8-diaminononanoate: step 1/2.</text>
</comment>
<comment type="function">
    <text evidence="8">Catalyzes a mechanistically unusual reaction, the ATP-dependent insertion of CO2 between the N7 and N8 nitrogen atoms of 7,8-diaminopelargonic acid (DAPA, also called 7,8-diammoniononanoate) to form a ureido ring.</text>
</comment>
<dbReference type="InterPro" id="IPR027417">
    <property type="entry name" value="P-loop_NTPase"/>
</dbReference>
<keyword evidence="4 8" id="KW-0547">Nucleotide-binding</keyword>
<dbReference type="CDD" id="cd03109">
    <property type="entry name" value="DTBS"/>
    <property type="match status" value="1"/>
</dbReference>
<dbReference type="GO" id="GO:0005524">
    <property type="term" value="F:ATP binding"/>
    <property type="evidence" value="ECO:0007669"/>
    <property type="project" value="UniProtKB-UniRule"/>
</dbReference>
<feature type="binding site" evidence="8">
    <location>
        <position position="55"/>
    </location>
    <ligand>
        <name>ATP</name>
        <dbReference type="ChEBI" id="CHEBI:30616"/>
    </ligand>
</feature>
<evidence type="ECO:0000256" key="3">
    <source>
        <dbReference type="ARBA" id="ARBA00022723"/>
    </source>
</evidence>
<proteinExistence type="inferred from homology"/>
<feature type="binding site" evidence="8">
    <location>
        <position position="42"/>
    </location>
    <ligand>
        <name>substrate</name>
    </ligand>
</feature>
<dbReference type="EC" id="6.3.3.3" evidence="8"/>
<comment type="similarity">
    <text evidence="8">Belongs to the dethiobiotin synthetase family.</text>
</comment>
<keyword evidence="7 8" id="KW-0460">Magnesium</keyword>
<dbReference type="AlphaFoldDB" id="A0A1T2KUM8"/>
<comment type="caution">
    <text evidence="8">Lacks conserved residue(s) required for the propagation of feature annotation.</text>
</comment>
<evidence type="ECO:0000256" key="8">
    <source>
        <dbReference type="HAMAP-Rule" id="MF_00336"/>
    </source>
</evidence>
<dbReference type="GO" id="GO:0004141">
    <property type="term" value="F:dethiobiotin synthase activity"/>
    <property type="evidence" value="ECO:0007669"/>
    <property type="project" value="UniProtKB-UniRule"/>
</dbReference>
<keyword evidence="10" id="KW-1185">Reference proteome</keyword>
<keyword evidence="6 8" id="KW-0067">ATP-binding</keyword>
<dbReference type="NCBIfam" id="TIGR00347">
    <property type="entry name" value="bioD"/>
    <property type="match status" value="1"/>
</dbReference>
<name>A0A1T2KUM8_9GAMM</name>
<organism evidence="9 10">
    <name type="scientific">Solemya velesiana gill symbiont</name>
    <dbReference type="NCBI Taxonomy" id="1918948"/>
    <lineage>
        <taxon>Bacteria</taxon>
        <taxon>Pseudomonadati</taxon>
        <taxon>Pseudomonadota</taxon>
        <taxon>Gammaproteobacteria</taxon>
        <taxon>sulfur-oxidizing symbionts</taxon>
    </lineage>
</organism>